<dbReference type="InterPro" id="IPR002110">
    <property type="entry name" value="Ankyrin_rpt"/>
</dbReference>
<keyword evidence="2" id="KW-0040">ANK repeat</keyword>
<feature type="region of interest" description="Disordered" evidence="3">
    <location>
        <begin position="34"/>
        <end position="78"/>
    </location>
</feature>
<evidence type="ECO:0000259" key="4">
    <source>
        <dbReference type="PROSITE" id="PS50837"/>
    </source>
</evidence>
<dbReference type="InterPro" id="IPR056884">
    <property type="entry name" value="NPHP3-like_N"/>
</dbReference>
<dbReference type="PROSITE" id="PS50088">
    <property type="entry name" value="ANK_REPEAT"/>
    <property type="match status" value="2"/>
</dbReference>
<dbReference type="OrthoDB" id="163438at2759"/>
<proteinExistence type="predicted"/>
<dbReference type="PRINTS" id="PR01415">
    <property type="entry name" value="ANKYRIN"/>
</dbReference>
<dbReference type="PANTHER" id="PTHR10039:SF5">
    <property type="entry name" value="NACHT DOMAIN-CONTAINING PROTEIN"/>
    <property type="match status" value="1"/>
</dbReference>
<feature type="repeat" description="ANK" evidence="2">
    <location>
        <begin position="1198"/>
        <end position="1230"/>
    </location>
</feature>
<dbReference type="SUPFAM" id="SSF52540">
    <property type="entry name" value="P-loop containing nucleoside triphosphate hydrolases"/>
    <property type="match status" value="1"/>
</dbReference>
<reference evidence="5" key="1">
    <citation type="submission" date="2021-03" db="EMBL/GenBank/DDBJ databases">
        <authorList>
            <person name="Tagirdzhanova G."/>
        </authorList>
    </citation>
    <scope>NUCLEOTIDE SEQUENCE</scope>
</reference>
<dbReference type="Gene3D" id="1.25.40.20">
    <property type="entry name" value="Ankyrin repeat-containing domain"/>
    <property type="match status" value="3"/>
</dbReference>
<dbReference type="SUPFAM" id="SSF48403">
    <property type="entry name" value="Ankyrin repeat"/>
    <property type="match status" value="1"/>
</dbReference>
<feature type="domain" description="NACHT" evidence="4">
    <location>
        <begin position="400"/>
        <end position="560"/>
    </location>
</feature>
<dbReference type="Proteomes" id="UP000664534">
    <property type="component" value="Unassembled WGS sequence"/>
</dbReference>
<evidence type="ECO:0000313" key="5">
    <source>
        <dbReference type="EMBL" id="CAF9910795.1"/>
    </source>
</evidence>
<dbReference type="InterPro" id="IPR007111">
    <property type="entry name" value="NACHT_NTPase"/>
</dbReference>
<gene>
    <name evidence="5" type="ORF">IMSHALPRED_009318</name>
</gene>
<dbReference type="PROSITE" id="PS50297">
    <property type="entry name" value="ANK_REP_REGION"/>
    <property type="match status" value="1"/>
</dbReference>
<organism evidence="5 6">
    <name type="scientific">Imshaugia aleurites</name>
    <dbReference type="NCBI Taxonomy" id="172621"/>
    <lineage>
        <taxon>Eukaryota</taxon>
        <taxon>Fungi</taxon>
        <taxon>Dikarya</taxon>
        <taxon>Ascomycota</taxon>
        <taxon>Pezizomycotina</taxon>
        <taxon>Lecanoromycetes</taxon>
        <taxon>OSLEUM clade</taxon>
        <taxon>Lecanoromycetidae</taxon>
        <taxon>Lecanorales</taxon>
        <taxon>Lecanorineae</taxon>
        <taxon>Parmeliaceae</taxon>
        <taxon>Imshaugia</taxon>
    </lineage>
</organism>
<evidence type="ECO:0000256" key="1">
    <source>
        <dbReference type="ARBA" id="ARBA00022737"/>
    </source>
</evidence>
<dbReference type="SMART" id="SM00248">
    <property type="entry name" value="ANK"/>
    <property type="match status" value="9"/>
</dbReference>
<dbReference type="Pfam" id="PF00023">
    <property type="entry name" value="Ank"/>
    <property type="match status" value="1"/>
</dbReference>
<dbReference type="EMBL" id="CAJPDT010000007">
    <property type="protein sequence ID" value="CAF9910795.1"/>
    <property type="molecule type" value="Genomic_DNA"/>
</dbReference>
<accession>A0A8H3I800</accession>
<comment type="caution">
    <text evidence="5">The sequence shown here is derived from an EMBL/GenBank/DDBJ whole genome shotgun (WGS) entry which is preliminary data.</text>
</comment>
<dbReference type="PROSITE" id="PS50837">
    <property type="entry name" value="NACHT"/>
    <property type="match status" value="1"/>
</dbReference>
<dbReference type="Gene3D" id="3.40.50.300">
    <property type="entry name" value="P-loop containing nucleotide triphosphate hydrolases"/>
    <property type="match status" value="1"/>
</dbReference>
<dbReference type="InterPro" id="IPR029058">
    <property type="entry name" value="AB_hydrolase_fold"/>
</dbReference>
<evidence type="ECO:0000256" key="3">
    <source>
        <dbReference type="SAM" id="MobiDB-lite"/>
    </source>
</evidence>
<feature type="repeat" description="ANK" evidence="2">
    <location>
        <begin position="1241"/>
        <end position="1261"/>
    </location>
</feature>
<dbReference type="InterPro" id="IPR027417">
    <property type="entry name" value="P-loop_NTPase"/>
</dbReference>
<evidence type="ECO:0000256" key="2">
    <source>
        <dbReference type="PROSITE-ProRule" id="PRU00023"/>
    </source>
</evidence>
<dbReference type="PANTHER" id="PTHR10039">
    <property type="entry name" value="AMELOGENIN"/>
    <property type="match status" value="1"/>
</dbReference>
<sequence>MGCFCFSRDNRDGIDGTTADDVLSCLIYRNAAKHTQNPPKPVSTALDHSRDRRQRSSVAAPIPADSVRIPGTSGTPAPIPSTEFKVPMRDGLNLLASPVLDDESKKIYNIDVIAIHGLNGHPRDTWTYEKDESKVFWLQDFLPKALPGARIFTYWYDSRLFCSPSIGDIDTYAKGLLEELNLVRKRSSASLIIANEDRDRYQSILDSTKAIFFFGTPHQGSEFADTARYLSTFIELFNSELITGSNLVRTNLIKDLSPKSKVLEQLCKAFVQRAHKIPCIITFHEVNKINKQIIVSERSATIGVANEHVVPITGDHLEICRIKDENERAYQIIVQECQELGSAISDKHRKLNDKEQQCLDSLALPNLPDPSSTMITPAKGTCEWIFRDQQFNTWRNGLPPVLWISGGLGCGKTTLMSFLKDRMLENDAFTNATKNTVAKTSTVCSFFCDDRNKNLTNAAFLLQRLVLDIVSQRHDLLHHALDNYVQSRAWSYGDLWRIFQAILDDPHMSSVIVIIDALDECNKTDRMRLLENLGDYLERRSSNANSQISFVLSGRTSGLLPILKANTSYLELDQNPVLQKCVTTDIRRFVLHNLMYDDQFSARDDPDSSVKPEALANTIATKSGGSFLWASLILEILQTKSFFNNRQAEKIISVCPPDLCGVYYESLAKIDHESYKYIVKSFHILLAARRPLTKTEFKFALAVESGHQSLETPQRAVKEDLSRIIGYIRNILGNLVQTTGTTITLRHHSVKDFLLNRLATSQDSRQPKPPEYSSELSENFRMSINDAENTLARCCISFLNLEKFAKKRSAWKEDTKIWEDSGLGAISISAEDTPKSPNSIYSEADREFHMAHIPFFEYAASNWGLHYASSEAADEELTNAALKLSTRTNALVNWSDQFRRSYWGRDKLPESLDALIVAAYFGQTIMVRKLKSNSNFNSRWSVGLTWASRMGHTETVAEIVKILIELGTPCMGEIVDGGSALSWATAGGFLEIVDALLGHDRGLINVKDDDGRCPLTLAVENEHVKVVEKLLGLENIDVNLRSNTGATPIHYALGGPDHSAANLEIFRKLLRDHRVDITVRDKKDRSILSWAAGSGATKVTQELLNFRERQDDVERLLDDGGDKDGLSPLSYAAWNGHSNVIRMLCRTKKIDSQLHSVSTKLELEGANVFAIAARRQHAKMISELDDYYPAGVNSRDAAGYTPLSWAMWGNNADVVHALLKVGADINLPNNYGRTPISFGIGNIELVRILVEHGADINIPDEDGKRPLCYAQSEFHMKPELQAQLTALGAHL</sequence>
<dbReference type="Pfam" id="PF24883">
    <property type="entry name" value="NPHP3_N"/>
    <property type="match status" value="1"/>
</dbReference>
<dbReference type="InterPro" id="IPR036770">
    <property type="entry name" value="Ankyrin_rpt-contain_sf"/>
</dbReference>
<evidence type="ECO:0000313" key="6">
    <source>
        <dbReference type="Proteomes" id="UP000664534"/>
    </source>
</evidence>
<protein>
    <recommendedName>
        <fullName evidence="4">NACHT domain-containing protein</fullName>
    </recommendedName>
</protein>
<dbReference type="SUPFAM" id="SSF53474">
    <property type="entry name" value="alpha/beta-Hydrolases"/>
    <property type="match status" value="1"/>
</dbReference>
<name>A0A8H3I800_9LECA</name>
<keyword evidence="6" id="KW-1185">Reference proteome</keyword>
<keyword evidence="1" id="KW-0677">Repeat</keyword>
<dbReference type="Pfam" id="PF12796">
    <property type="entry name" value="Ank_2"/>
    <property type="match status" value="2"/>
</dbReference>